<dbReference type="Pfam" id="PF08244">
    <property type="entry name" value="Glyco_hydro_32C"/>
    <property type="match status" value="1"/>
</dbReference>
<reference evidence="9" key="1">
    <citation type="submission" date="2015-09" db="EMBL/GenBank/DDBJ databases">
        <authorList>
            <person name="Shao Z."/>
            <person name="Wang L."/>
        </authorList>
    </citation>
    <scope>NUCLEOTIDE SEQUENCE [LARGE SCALE GENOMIC DNA]</scope>
    <source>
        <strain evidence="9">F13-1</strain>
    </source>
</reference>
<organism evidence="8 9">
    <name type="scientific">Zobellella denitrificans</name>
    <dbReference type="NCBI Taxonomy" id="347534"/>
    <lineage>
        <taxon>Bacteria</taxon>
        <taxon>Pseudomonadati</taxon>
        <taxon>Pseudomonadota</taxon>
        <taxon>Gammaproteobacteria</taxon>
        <taxon>Aeromonadales</taxon>
        <taxon>Aeromonadaceae</taxon>
        <taxon>Zobellella</taxon>
    </lineage>
</organism>
<dbReference type="Gene3D" id="2.115.10.20">
    <property type="entry name" value="Glycosyl hydrolase domain, family 43"/>
    <property type="match status" value="1"/>
</dbReference>
<evidence type="ECO:0000256" key="2">
    <source>
        <dbReference type="ARBA" id="ARBA00022801"/>
    </source>
</evidence>
<evidence type="ECO:0000313" key="9">
    <source>
        <dbReference type="Proteomes" id="UP000217763"/>
    </source>
</evidence>
<dbReference type="InterPro" id="IPR013148">
    <property type="entry name" value="Glyco_hydro_32_N"/>
</dbReference>
<dbReference type="CDD" id="cd18623">
    <property type="entry name" value="GH32_ScrB-like"/>
    <property type="match status" value="1"/>
</dbReference>
<dbReference type="SUPFAM" id="SSF75005">
    <property type="entry name" value="Arabinanase/levansucrase/invertase"/>
    <property type="match status" value="1"/>
</dbReference>
<comment type="pathway">
    <text evidence="5">Glycan biosynthesis; sucrose metabolism.</text>
</comment>
<dbReference type="InterPro" id="IPR013189">
    <property type="entry name" value="Glyco_hydro_32_C"/>
</dbReference>
<keyword evidence="5" id="KW-0119">Carbohydrate metabolism</keyword>
<dbReference type="Pfam" id="PF00251">
    <property type="entry name" value="Glyco_hydro_32N"/>
    <property type="match status" value="1"/>
</dbReference>
<dbReference type="NCBIfam" id="TIGR01322">
    <property type="entry name" value="scrB_fam"/>
    <property type="match status" value="1"/>
</dbReference>
<feature type="domain" description="Glycosyl hydrolase family 32 C-terminal" evidence="7">
    <location>
        <begin position="414"/>
        <end position="445"/>
    </location>
</feature>
<name>A0A291HQV8_9GAMM</name>
<evidence type="ECO:0000256" key="4">
    <source>
        <dbReference type="RuleBase" id="RU362110"/>
    </source>
</evidence>
<gene>
    <name evidence="8" type="ORF">AN401_12320</name>
</gene>
<dbReference type="InterPro" id="IPR001362">
    <property type="entry name" value="Glyco_hydro_32"/>
</dbReference>
<protein>
    <recommendedName>
        <fullName evidence="4">Sucrose-6-phosphate hydrolase</fullName>
        <ecNumber evidence="4">3.2.1.26</ecNumber>
    </recommendedName>
    <alternativeName>
        <fullName evidence="5">Invertase</fullName>
    </alternativeName>
</protein>
<keyword evidence="9" id="KW-1185">Reference proteome</keyword>
<dbReference type="GO" id="GO:0005737">
    <property type="term" value="C:cytoplasm"/>
    <property type="evidence" value="ECO:0007669"/>
    <property type="project" value="UniProtKB-SubCell"/>
</dbReference>
<evidence type="ECO:0000256" key="5">
    <source>
        <dbReference type="RuleBase" id="RU365015"/>
    </source>
</evidence>
<feature type="domain" description="Glycosyl hydrolase family 32 N-terminal" evidence="6">
    <location>
        <begin position="31"/>
        <end position="336"/>
    </location>
</feature>
<comment type="similarity">
    <text evidence="1 4">Belongs to the glycosyl hydrolase 32 family.</text>
</comment>
<keyword evidence="2 4" id="KW-0378">Hydrolase</keyword>
<dbReference type="RefSeq" id="WP_096779545.1">
    <property type="nucleotide sequence ID" value="NZ_CP012621.1"/>
</dbReference>
<dbReference type="InterPro" id="IPR006232">
    <property type="entry name" value="Suc6P_hydrolase"/>
</dbReference>
<dbReference type="GO" id="GO:0005985">
    <property type="term" value="P:sucrose metabolic process"/>
    <property type="evidence" value="ECO:0007669"/>
    <property type="project" value="UniProtKB-UniPathway"/>
</dbReference>
<evidence type="ECO:0000256" key="3">
    <source>
        <dbReference type="ARBA" id="ARBA00023295"/>
    </source>
</evidence>
<dbReference type="Gene3D" id="2.60.120.560">
    <property type="entry name" value="Exo-inulinase, domain 1"/>
    <property type="match status" value="1"/>
</dbReference>
<dbReference type="PANTHER" id="PTHR43101">
    <property type="entry name" value="BETA-FRUCTOSIDASE"/>
    <property type="match status" value="1"/>
</dbReference>
<comment type="catalytic activity">
    <reaction evidence="4">
        <text>Hydrolysis of terminal non-reducing beta-D-fructofuranoside residues in beta-D-fructofuranosides.</text>
        <dbReference type="EC" id="3.2.1.26"/>
    </reaction>
</comment>
<dbReference type="EMBL" id="CP012621">
    <property type="protein sequence ID" value="ATG74540.1"/>
    <property type="molecule type" value="Genomic_DNA"/>
</dbReference>
<dbReference type="GO" id="GO:0004564">
    <property type="term" value="F:beta-fructofuranosidase activity"/>
    <property type="evidence" value="ECO:0007669"/>
    <property type="project" value="UniProtKB-EC"/>
</dbReference>
<dbReference type="UniPathway" id="UPA00238"/>
<comment type="subcellular location">
    <subcellularLocation>
        <location evidence="5">Cytoplasm</location>
    </subcellularLocation>
</comment>
<accession>A0A291HQV8</accession>
<evidence type="ECO:0000259" key="6">
    <source>
        <dbReference type="Pfam" id="PF00251"/>
    </source>
</evidence>
<dbReference type="EC" id="3.2.1.26" evidence="4"/>
<evidence type="ECO:0000256" key="1">
    <source>
        <dbReference type="ARBA" id="ARBA00009902"/>
    </source>
</evidence>
<evidence type="ECO:0000313" key="8">
    <source>
        <dbReference type="EMBL" id="ATG74540.1"/>
    </source>
</evidence>
<dbReference type="SUPFAM" id="SSF49899">
    <property type="entry name" value="Concanavalin A-like lectins/glucanases"/>
    <property type="match status" value="1"/>
</dbReference>
<dbReference type="InterPro" id="IPR023296">
    <property type="entry name" value="Glyco_hydro_beta-prop_sf"/>
</dbReference>
<sequence>MTEQQWLNRLSEALLGGLNRAEGDPHRPGWHIAAPVGLLNDPNGFIQFDGRYRLFYQWNPLACAHGAKAWGQLVSDDLVHWQHLGLALAPTEDYERNGCYSGSAVDNNGELTLIYTGNVKYDRERRTAFQCLAVEREFGEFEKLGPVLDLPEGYSGHVRDPKVWWHDGRWWMVLAAQSEDGQGKVLLYQSPDLHHWQQTGVLAGSGEGNIGEFGYMWECPDLFELGGRQVLICCPQGLPAEAERYQNLYQCGWLAGELDWHSGRLAHGDFHELDLGFEFYAPQTTLDEQGRRLLIGWLGLPDDNEPAQPTREYGWMNQLSCPRVLSWRQGHLYQNPVPELAALRGEALRWQGLAVQAPRLQGGRAELELDVSGEVRLYLGQAAVLTLNADGLELRRLNWRSGEWESRRWRGQVSDLRLLLDSSSIELFINGGEATMSARYFPGANPEIRWGGAGEIRFCYWPLGSAWVE</sequence>
<comment type="function">
    <text evidence="5">Enables the bacterium to metabolize sucrose as a sole carbon source.</text>
</comment>
<dbReference type="KEGG" id="zdf:AN401_12320"/>
<dbReference type="InterPro" id="IPR013320">
    <property type="entry name" value="ConA-like_dom_sf"/>
</dbReference>
<dbReference type="SMART" id="SM00640">
    <property type="entry name" value="Glyco_32"/>
    <property type="match status" value="1"/>
</dbReference>
<dbReference type="InterPro" id="IPR051214">
    <property type="entry name" value="GH32_Enzymes"/>
</dbReference>
<proteinExistence type="inferred from homology"/>
<dbReference type="Proteomes" id="UP000217763">
    <property type="component" value="Chromosome"/>
</dbReference>
<keyword evidence="5" id="KW-0963">Cytoplasm</keyword>
<evidence type="ECO:0000259" key="7">
    <source>
        <dbReference type="Pfam" id="PF08244"/>
    </source>
</evidence>
<dbReference type="PANTHER" id="PTHR43101:SF1">
    <property type="entry name" value="BETA-FRUCTOSIDASE"/>
    <property type="match status" value="1"/>
</dbReference>
<keyword evidence="3 4" id="KW-0326">Glycosidase</keyword>
<dbReference type="AlphaFoldDB" id="A0A291HQV8"/>